<evidence type="ECO:0000313" key="3">
    <source>
        <dbReference type="EMBL" id="KYF98722.1"/>
    </source>
</evidence>
<sequence>MAPSSKGTPWTEGGLRHAFERALARAQVPATRLHGPRHFFITECFKGGASAPPVQQLAGHLHLSVTQRYAHTNDNLKKEAVQIFTRRSA</sequence>
<dbReference type="PROSITE" id="PS51898">
    <property type="entry name" value="TYR_RECOMBINASE"/>
    <property type="match status" value="1"/>
</dbReference>
<dbReference type="SUPFAM" id="SSF56349">
    <property type="entry name" value="DNA breaking-rejoining enzymes"/>
    <property type="match status" value="1"/>
</dbReference>
<comment type="caution">
    <text evidence="3">The sequence shown here is derived from an EMBL/GenBank/DDBJ whole genome shotgun (WGS) entry which is preliminary data.</text>
</comment>
<evidence type="ECO:0000313" key="4">
    <source>
        <dbReference type="Proteomes" id="UP000075515"/>
    </source>
</evidence>
<dbReference type="EMBL" id="JEMC01001228">
    <property type="protein sequence ID" value="KYF98722.1"/>
    <property type="molecule type" value="Genomic_DNA"/>
</dbReference>
<dbReference type="InterPro" id="IPR002104">
    <property type="entry name" value="Integrase_catalytic"/>
</dbReference>
<dbReference type="Proteomes" id="UP000075515">
    <property type="component" value="Unassembled WGS sequence"/>
</dbReference>
<protein>
    <recommendedName>
        <fullName evidence="2">Tyr recombinase domain-containing protein</fullName>
    </recommendedName>
</protein>
<dbReference type="InterPro" id="IPR011010">
    <property type="entry name" value="DNA_brk_join_enz"/>
</dbReference>
<dbReference type="GO" id="GO:0015074">
    <property type="term" value="P:DNA integration"/>
    <property type="evidence" value="ECO:0007669"/>
    <property type="project" value="InterPro"/>
</dbReference>
<dbReference type="Pfam" id="PF00589">
    <property type="entry name" value="Phage_integrase"/>
    <property type="match status" value="1"/>
</dbReference>
<feature type="domain" description="Tyr recombinase" evidence="2">
    <location>
        <begin position="1"/>
        <end position="82"/>
    </location>
</feature>
<evidence type="ECO:0000256" key="1">
    <source>
        <dbReference type="ARBA" id="ARBA00023172"/>
    </source>
</evidence>
<dbReference type="Gene3D" id="1.10.443.10">
    <property type="entry name" value="Intergrase catalytic core"/>
    <property type="match status" value="1"/>
</dbReference>
<name>A0A150SVC6_SORCE</name>
<gene>
    <name evidence="3" type="ORF">BE18_34790</name>
</gene>
<reference evidence="3 4" key="1">
    <citation type="submission" date="2014-02" db="EMBL/GenBank/DDBJ databases">
        <title>The small core and large imbalanced accessory genome model reveals a collaborative survival strategy of Sorangium cellulosum strains in nature.</title>
        <authorList>
            <person name="Han K."/>
            <person name="Peng R."/>
            <person name="Blom J."/>
            <person name="Li Y.-Z."/>
        </authorList>
    </citation>
    <scope>NUCLEOTIDE SEQUENCE [LARGE SCALE GENOMIC DNA]</scope>
    <source>
        <strain evidence="3 4">So0149</strain>
    </source>
</reference>
<dbReference type="GO" id="GO:0003677">
    <property type="term" value="F:DNA binding"/>
    <property type="evidence" value="ECO:0007669"/>
    <property type="project" value="InterPro"/>
</dbReference>
<accession>A0A150SVC6</accession>
<organism evidence="3 4">
    <name type="scientific">Sorangium cellulosum</name>
    <name type="common">Polyangium cellulosum</name>
    <dbReference type="NCBI Taxonomy" id="56"/>
    <lineage>
        <taxon>Bacteria</taxon>
        <taxon>Pseudomonadati</taxon>
        <taxon>Myxococcota</taxon>
        <taxon>Polyangia</taxon>
        <taxon>Polyangiales</taxon>
        <taxon>Polyangiaceae</taxon>
        <taxon>Sorangium</taxon>
    </lineage>
</organism>
<dbReference type="InterPro" id="IPR013762">
    <property type="entry name" value="Integrase-like_cat_sf"/>
</dbReference>
<dbReference type="AlphaFoldDB" id="A0A150SVC6"/>
<dbReference type="GO" id="GO:0006310">
    <property type="term" value="P:DNA recombination"/>
    <property type="evidence" value="ECO:0007669"/>
    <property type="project" value="UniProtKB-KW"/>
</dbReference>
<proteinExistence type="predicted"/>
<evidence type="ECO:0000259" key="2">
    <source>
        <dbReference type="PROSITE" id="PS51898"/>
    </source>
</evidence>
<keyword evidence="1" id="KW-0233">DNA recombination</keyword>